<keyword evidence="1" id="KW-1133">Transmembrane helix</keyword>
<feature type="transmembrane region" description="Helical" evidence="1">
    <location>
        <begin position="114"/>
        <end position="131"/>
    </location>
</feature>
<keyword evidence="3" id="KW-1185">Reference proteome</keyword>
<evidence type="ECO:0000313" key="2">
    <source>
        <dbReference type="EMBL" id="OSC99873.1"/>
    </source>
</evidence>
<dbReference type="Proteomes" id="UP000193067">
    <property type="component" value="Unassembled WGS sequence"/>
</dbReference>
<evidence type="ECO:0000313" key="3">
    <source>
        <dbReference type="Proteomes" id="UP000193067"/>
    </source>
</evidence>
<accession>A0A1Y2IGW0</accession>
<reference evidence="2 3" key="1">
    <citation type="journal article" date="2015" name="Biotechnol. Biofuels">
        <title>Enhanced degradation of softwood versus hardwood by the white-rot fungus Pycnoporus coccineus.</title>
        <authorList>
            <person name="Couturier M."/>
            <person name="Navarro D."/>
            <person name="Chevret D."/>
            <person name="Henrissat B."/>
            <person name="Piumi F."/>
            <person name="Ruiz-Duenas F.J."/>
            <person name="Martinez A.T."/>
            <person name="Grigoriev I.V."/>
            <person name="Riley R."/>
            <person name="Lipzen A."/>
            <person name="Berrin J.G."/>
            <person name="Master E.R."/>
            <person name="Rosso M.N."/>
        </authorList>
    </citation>
    <scope>NUCLEOTIDE SEQUENCE [LARGE SCALE GENOMIC DNA]</scope>
    <source>
        <strain evidence="2 3">BRFM310</strain>
    </source>
</reference>
<dbReference type="EMBL" id="KZ084123">
    <property type="protein sequence ID" value="OSC99873.1"/>
    <property type="molecule type" value="Genomic_DNA"/>
</dbReference>
<name>A0A1Y2IGW0_TRAC3</name>
<protein>
    <submittedName>
        <fullName evidence="2">Uncharacterized protein</fullName>
    </submittedName>
</protein>
<gene>
    <name evidence="2" type="ORF">PYCCODRAFT_1437844</name>
</gene>
<sequence length="133" mass="15106">MGNWTSYQTAVETFLRLKGLEAHLAATDQAFESDEKGTERRQWEADDELARAVIILNIRGAHPEWLEKACTEQGGAAVLWIQIKDNRVKGGNEQKAELGVLKQQKRREDKDEQWMTALLMFMGAMVFVSIIKA</sequence>
<evidence type="ECO:0000256" key="1">
    <source>
        <dbReference type="SAM" id="Phobius"/>
    </source>
</evidence>
<dbReference type="AlphaFoldDB" id="A0A1Y2IGW0"/>
<dbReference type="OrthoDB" id="2746773at2759"/>
<organism evidence="2 3">
    <name type="scientific">Trametes coccinea (strain BRFM310)</name>
    <name type="common">Pycnoporus coccineus</name>
    <dbReference type="NCBI Taxonomy" id="1353009"/>
    <lineage>
        <taxon>Eukaryota</taxon>
        <taxon>Fungi</taxon>
        <taxon>Dikarya</taxon>
        <taxon>Basidiomycota</taxon>
        <taxon>Agaricomycotina</taxon>
        <taxon>Agaricomycetes</taxon>
        <taxon>Polyporales</taxon>
        <taxon>Polyporaceae</taxon>
        <taxon>Trametes</taxon>
    </lineage>
</organism>
<keyword evidence="1" id="KW-0472">Membrane</keyword>
<proteinExistence type="predicted"/>
<keyword evidence="1" id="KW-0812">Transmembrane</keyword>